<gene>
    <name evidence="1" type="ORF">DFQ00_11829</name>
    <name evidence="2" type="ORF">HUB98_07575</name>
</gene>
<proteinExistence type="predicted"/>
<organism evidence="1 3">
    <name type="scientific">Paenibacillus barcinonensis</name>
    <dbReference type="NCBI Taxonomy" id="198119"/>
    <lineage>
        <taxon>Bacteria</taxon>
        <taxon>Bacillati</taxon>
        <taxon>Bacillota</taxon>
        <taxon>Bacilli</taxon>
        <taxon>Bacillales</taxon>
        <taxon>Paenibacillaceae</taxon>
        <taxon>Paenibacillus</taxon>
    </lineage>
</organism>
<evidence type="ECO:0000313" key="4">
    <source>
        <dbReference type="Proteomes" id="UP000509327"/>
    </source>
</evidence>
<name>A0A2V4UZI0_PAEBA</name>
<dbReference type="RefSeq" id="WP_110898567.1">
    <property type="nucleotide sequence ID" value="NZ_CP054614.1"/>
</dbReference>
<dbReference type="Proteomes" id="UP000247790">
    <property type="component" value="Unassembled WGS sequence"/>
</dbReference>
<protein>
    <recommendedName>
        <fullName evidence="5">XPB/Ssl2-like helicase family protein</fullName>
    </recommendedName>
</protein>
<dbReference type="Proteomes" id="UP000509327">
    <property type="component" value="Chromosome"/>
</dbReference>
<evidence type="ECO:0000313" key="3">
    <source>
        <dbReference type="Proteomes" id="UP000247790"/>
    </source>
</evidence>
<reference evidence="2 4" key="2">
    <citation type="submission" date="2020-06" db="EMBL/GenBank/DDBJ databases">
        <title>Complete genome of Paenibacillus barcinonensis KACC11450.</title>
        <authorList>
            <person name="Kim M."/>
            <person name="Park Y.-J."/>
            <person name="Shin J.-H."/>
        </authorList>
    </citation>
    <scope>NUCLEOTIDE SEQUENCE [LARGE SCALE GENOMIC DNA]</scope>
    <source>
        <strain evidence="2 4">KACC11450</strain>
    </source>
</reference>
<evidence type="ECO:0000313" key="1">
    <source>
        <dbReference type="EMBL" id="PYE45597.1"/>
    </source>
</evidence>
<dbReference type="EMBL" id="CP054614">
    <property type="protein sequence ID" value="QKS56215.1"/>
    <property type="molecule type" value="Genomic_DNA"/>
</dbReference>
<evidence type="ECO:0000313" key="2">
    <source>
        <dbReference type="EMBL" id="QKS56215.1"/>
    </source>
</evidence>
<accession>A0A2V4UZI0</accession>
<evidence type="ECO:0008006" key="5">
    <source>
        <dbReference type="Google" id="ProtNLM"/>
    </source>
</evidence>
<dbReference type="OrthoDB" id="2987331at2"/>
<reference evidence="1 3" key="1">
    <citation type="submission" date="2018-06" db="EMBL/GenBank/DDBJ databases">
        <title>Genomic Encyclopedia of Type Strains, Phase III (KMG-III): the genomes of soil and plant-associated and newly described type strains.</title>
        <authorList>
            <person name="Whitman W."/>
        </authorList>
    </citation>
    <scope>NUCLEOTIDE SEQUENCE [LARGE SCALE GENOMIC DNA]</scope>
    <source>
        <strain evidence="1 3">CECT 7022</strain>
    </source>
</reference>
<keyword evidence="4" id="KW-1185">Reference proteome</keyword>
<dbReference type="EMBL" id="QJSW01000018">
    <property type="protein sequence ID" value="PYE45597.1"/>
    <property type="molecule type" value="Genomic_DNA"/>
</dbReference>
<dbReference type="AlphaFoldDB" id="A0A2V4UZI0"/>
<sequence>MSDFEFDMEQEIQSRQEAALESWFALGSAEQRVLRALFHKHAGQSFSSLLPPEVWAKEGLSGAEAKLAFAMLRRKRWISSANKGWGECIYYIPPSHLSVLTLVCADHLERVVEAMSEPVTRVILEGKPHVAAELLHLIAWIEREGLPLTSKGTIHKRSVEKLSTLTILSPADFEDLNLSYEHADVYPVHVVILLDLLLCLHLLQKMDKGFRITQERLQQWIRLSWSEMHREIFQVCMDRYGASEPMMQHFRYQLVLLTPGLNEWYRIRNEQDHPKIKSWLMALAGWGFGEVGETADGALAFRWLMNPAELMDIHRSARSVEADVVRHHTQVEVEEASARVYVQPDFEVMVPPDVSPAVCWGLEHYCERMIRDQMSIYRLCKERVEKAESIAGGQERQSAVQFLEKYSHGSLPEHVMAALKDWTRDCEIQTMKQTQKQTKTQTQTRKQDTVELAGKVASNSPHKSPSLVDNSGAQGLLQGRIQTGMTAGGNDVAFHVGGAWHEGVEVLQDDVGDGVGEDRRAYVKEAPAWSMKKEDIPETWHREWRKYHASTARQIAIQAIEWQVKLGVRKGDDTFVLIPHHVQGYERWTLEAWCLLDSGESIGTTEWRTFTPEGWDAMRLILPDHV</sequence>